<name>A0A849P7T1_9BURK</name>
<keyword evidence="2" id="KW-1185">Reference proteome</keyword>
<gene>
    <name evidence="1" type="ORF">HKX39_05340</name>
</gene>
<sequence>MSKKLVGTLAAVAVVGAGVWFGGNYYLTQKVEEEAKAFITKNNLTDQIQWAKAEGRINKTATFYDVVISPKKMKEKIFVKELHVNDFSDKQGNYVLDLSFKGLSDNQGKTLLTKDLAKASWAKHIDTQSLPLMDGQLAVRQKDDSLAFTMVAEQGNVGDVSFSIDLAQTDVVINTLKEKGVSQNNPFQLLGLLSQVTLEDAYLQIKDKGLIQGRDKTADANLEKQCLDDLMARQVSQAQTYCASLNKFINGEAKTLNIAVKPTQAISLFALFNQLQRSSKRPDGVAALLETLKLEVKN</sequence>
<evidence type="ECO:0000313" key="1">
    <source>
        <dbReference type="EMBL" id="NOL51598.1"/>
    </source>
</evidence>
<protein>
    <recommendedName>
        <fullName evidence="3">DUF945 domain-containing protein</fullName>
    </recommendedName>
</protein>
<accession>A0A849P7T1</accession>
<proteinExistence type="predicted"/>
<dbReference type="EMBL" id="JABGBN010000003">
    <property type="protein sequence ID" value="NOL51598.1"/>
    <property type="molecule type" value="Genomic_DNA"/>
</dbReference>
<dbReference type="RefSeq" id="WP_171680302.1">
    <property type="nucleotide sequence ID" value="NZ_JABGBN010000003.1"/>
</dbReference>
<reference evidence="1 2" key="1">
    <citation type="submission" date="2020-05" db="EMBL/GenBank/DDBJ databases">
        <authorList>
            <person name="Niu N."/>
        </authorList>
    </citation>
    <scope>NUCLEOTIDE SEQUENCE [LARGE SCALE GENOMIC DNA]</scope>
    <source>
        <strain evidence="1 2">3340-03</strain>
    </source>
</reference>
<evidence type="ECO:0000313" key="2">
    <source>
        <dbReference type="Proteomes" id="UP000537862"/>
    </source>
</evidence>
<dbReference type="Proteomes" id="UP000537862">
    <property type="component" value="Unassembled WGS sequence"/>
</dbReference>
<dbReference type="AlphaFoldDB" id="A0A849P7T1"/>
<evidence type="ECO:0008006" key="3">
    <source>
        <dbReference type="Google" id="ProtNLM"/>
    </source>
</evidence>
<organism evidence="1 2">
    <name type="scientific">Pelistega suis</name>
    <dbReference type="NCBI Taxonomy" id="1631957"/>
    <lineage>
        <taxon>Bacteria</taxon>
        <taxon>Pseudomonadati</taxon>
        <taxon>Pseudomonadota</taxon>
        <taxon>Betaproteobacteria</taxon>
        <taxon>Burkholderiales</taxon>
        <taxon>Alcaligenaceae</taxon>
        <taxon>Pelistega</taxon>
    </lineage>
</organism>
<comment type="caution">
    <text evidence="1">The sequence shown here is derived from an EMBL/GenBank/DDBJ whole genome shotgun (WGS) entry which is preliminary data.</text>
</comment>